<evidence type="ECO:0000256" key="7">
    <source>
        <dbReference type="SAM" id="MobiDB-lite"/>
    </source>
</evidence>
<reference evidence="10 11" key="1">
    <citation type="submission" date="2023-12" db="EMBL/GenBank/DDBJ databases">
        <title>Streptomyces sp. V4-01.</title>
        <authorList>
            <person name="Somphong A."/>
            <person name="Phongsopitanun W."/>
        </authorList>
    </citation>
    <scope>NUCLEOTIDE SEQUENCE [LARGE SCALE GENOMIC DNA]</scope>
    <source>
        <strain evidence="10 11">V4-01</strain>
    </source>
</reference>
<accession>A0ABU7PJR7</accession>
<evidence type="ECO:0000256" key="6">
    <source>
        <dbReference type="ARBA" id="ARBA00043993"/>
    </source>
</evidence>
<feature type="compositionally biased region" description="Pro residues" evidence="7">
    <location>
        <begin position="619"/>
        <end position="638"/>
    </location>
</feature>
<dbReference type="Pfam" id="PF13515">
    <property type="entry name" value="FUSC_2"/>
    <property type="match status" value="1"/>
</dbReference>
<feature type="transmembrane region" description="Helical" evidence="8">
    <location>
        <begin position="392"/>
        <end position="409"/>
    </location>
</feature>
<dbReference type="PANTHER" id="PTHR30509:SF9">
    <property type="entry name" value="MULTIDRUG RESISTANCE PROTEIN MDTO"/>
    <property type="match status" value="1"/>
</dbReference>
<dbReference type="PANTHER" id="PTHR30509">
    <property type="entry name" value="P-HYDROXYBENZOIC ACID EFFLUX PUMP SUBUNIT-RELATED"/>
    <property type="match status" value="1"/>
</dbReference>
<feature type="region of interest" description="Disordered" evidence="7">
    <location>
        <begin position="244"/>
        <end position="267"/>
    </location>
</feature>
<comment type="similarity">
    <text evidence="6">Belongs to the YccS/YhfK family.</text>
</comment>
<evidence type="ECO:0000259" key="9">
    <source>
        <dbReference type="Pfam" id="PF13515"/>
    </source>
</evidence>
<evidence type="ECO:0000313" key="11">
    <source>
        <dbReference type="Proteomes" id="UP001344658"/>
    </source>
</evidence>
<dbReference type="Proteomes" id="UP001344658">
    <property type="component" value="Unassembled WGS sequence"/>
</dbReference>
<evidence type="ECO:0000256" key="4">
    <source>
        <dbReference type="ARBA" id="ARBA00022989"/>
    </source>
</evidence>
<comment type="caution">
    <text evidence="10">The sequence shown here is derived from an EMBL/GenBank/DDBJ whole genome shotgun (WGS) entry which is preliminary data.</text>
</comment>
<evidence type="ECO:0000313" key="10">
    <source>
        <dbReference type="EMBL" id="MEE4546074.1"/>
    </source>
</evidence>
<feature type="transmembrane region" description="Helical" evidence="8">
    <location>
        <begin position="12"/>
        <end position="34"/>
    </location>
</feature>
<feature type="domain" description="Integral membrane bound transporter" evidence="9">
    <location>
        <begin position="330"/>
        <end position="456"/>
    </location>
</feature>
<evidence type="ECO:0000256" key="3">
    <source>
        <dbReference type="ARBA" id="ARBA00022692"/>
    </source>
</evidence>
<feature type="transmembrane region" description="Helical" evidence="8">
    <location>
        <begin position="122"/>
        <end position="140"/>
    </location>
</feature>
<feature type="transmembrane region" description="Helical" evidence="8">
    <location>
        <begin position="446"/>
        <end position="464"/>
    </location>
</feature>
<feature type="transmembrane region" description="Helical" evidence="8">
    <location>
        <begin position="146"/>
        <end position="166"/>
    </location>
</feature>
<gene>
    <name evidence="10" type="ORF">V2S66_29420</name>
</gene>
<feature type="region of interest" description="Disordered" evidence="7">
    <location>
        <begin position="618"/>
        <end position="646"/>
    </location>
</feature>
<dbReference type="InterPro" id="IPR049453">
    <property type="entry name" value="Memb_transporter_dom"/>
</dbReference>
<keyword evidence="11" id="KW-1185">Reference proteome</keyword>
<keyword evidence="3 8" id="KW-0812">Transmembrane</keyword>
<keyword evidence="4 8" id="KW-1133">Transmembrane helix</keyword>
<evidence type="ECO:0000256" key="5">
    <source>
        <dbReference type="ARBA" id="ARBA00023136"/>
    </source>
</evidence>
<comment type="subcellular location">
    <subcellularLocation>
        <location evidence="1">Cell membrane</location>
        <topology evidence="1">Multi-pass membrane protein</topology>
    </subcellularLocation>
</comment>
<feature type="transmembrane region" description="Helical" evidence="8">
    <location>
        <begin position="320"/>
        <end position="337"/>
    </location>
</feature>
<protein>
    <submittedName>
        <fullName evidence="10">FUSC family protein</fullName>
    </submittedName>
</protein>
<sequence length="646" mass="66867">MIGLRRLDPGRVRLHAAVRTIVAAALALLASDAVCRSADLPGGMVVIATVVAVLVSRSLHATSLAHRLSALLYVPAIGVAAAFVGRTMLHHPWLGSALFVAGVGTSRYLMRFGGKVRRYGRLALTPLISVLVVPVPSSAAQATGPLWGGVAGLIAVTCVVVVQAALPVRPARQAAAAAVDFTRAAARPAALPPHAPARTAAARTLHRIALTVEDRLDAARLPGSAPRTALDALADAVLKAEVLATTTPTRTPTTTPAPTAGETPAHTAAGADPLAVALTEVRRQAAAVRRLPAAERPTPDVPAPERRARGRFDPQPQTRLAVQLAVAMAAAFAVGHLLFPRHWAWTVITAFVVCSAARSRGDVVHRSGLRILGAFVGALSGTLIAHTVAGHAAVAVPLIFCYLLLGLWLRDLTYAAWAFCVTGLLSVLYGLNGERGSALLLQRPEGILAGSACAVAAACFVLPLRTETLLRGRTARALRVLQDLLAAARAPEPRPTALRRLSRRFDQAVRDLTDAAAPARAHRMLLRAAARRKAAPHTADWPDSVAACADAARALAAADTADLVAAGRPLGLTALNLGQVRRRLGHRPDAAPPRLSGAGPAALIQLNAVLARLYEELPAPSPSAPSPAPPAPPGPPVSEAPAPAAG</sequence>
<evidence type="ECO:0000256" key="1">
    <source>
        <dbReference type="ARBA" id="ARBA00004651"/>
    </source>
</evidence>
<feature type="transmembrane region" description="Helical" evidence="8">
    <location>
        <begin position="40"/>
        <end position="56"/>
    </location>
</feature>
<feature type="transmembrane region" description="Helical" evidence="8">
    <location>
        <begin position="414"/>
        <end position="431"/>
    </location>
</feature>
<dbReference type="EMBL" id="JAZEWV010000039">
    <property type="protein sequence ID" value="MEE4546074.1"/>
    <property type="molecule type" value="Genomic_DNA"/>
</dbReference>
<feature type="transmembrane region" description="Helical" evidence="8">
    <location>
        <begin position="68"/>
        <end position="85"/>
    </location>
</feature>
<keyword evidence="2" id="KW-1003">Cell membrane</keyword>
<feature type="transmembrane region" description="Helical" evidence="8">
    <location>
        <begin position="91"/>
        <end position="110"/>
    </location>
</feature>
<organism evidence="10 11">
    <name type="scientific">Actinacidiphila polyblastidii</name>
    <dbReference type="NCBI Taxonomy" id="3110430"/>
    <lineage>
        <taxon>Bacteria</taxon>
        <taxon>Bacillati</taxon>
        <taxon>Actinomycetota</taxon>
        <taxon>Actinomycetes</taxon>
        <taxon>Kitasatosporales</taxon>
        <taxon>Streptomycetaceae</taxon>
        <taxon>Actinacidiphila</taxon>
    </lineage>
</organism>
<proteinExistence type="inferred from homology"/>
<feature type="region of interest" description="Disordered" evidence="7">
    <location>
        <begin position="288"/>
        <end position="311"/>
    </location>
</feature>
<evidence type="ECO:0000256" key="8">
    <source>
        <dbReference type="SAM" id="Phobius"/>
    </source>
</evidence>
<dbReference type="RefSeq" id="WP_330799779.1">
    <property type="nucleotide sequence ID" value="NZ_JAZEWV010000039.1"/>
</dbReference>
<keyword evidence="5 8" id="KW-0472">Membrane</keyword>
<evidence type="ECO:0000256" key="2">
    <source>
        <dbReference type="ARBA" id="ARBA00022475"/>
    </source>
</evidence>
<name>A0ABU7PJR7_9ACTN</name>